<evidence type="ECO:0000313" key="4">
    <source>
        <dbReference type="Proteomes" id="UP000320672"/>
    </source>
</evidence>
<dbReference type="Gene3D" id="2.40.30.170">
    <property type="match status" value="1"/>
</dbReference>
<keyword evidence="2" id="KW-0472">Membrane</keyword>
<dbReference type="OrthoDB" id="234983at2"/>
<dbReference type="RefSeq" id="WP_145354169.1">
    <property type="nucleotide sequence ID" value="NZ_CP036262.1"/>
</dbReference>
<dbReference type="Proteomes" id="UP000320672">
    <property type="component" value="Chromosome"/>
</dbReference>
<reference evidence="3 4" key="1">
    <citation type="submission" date="2019-02" db="EMBL/GenBank/DDBJ databases">
        <title>Deep-cultivation of Planctomycetes and their phenomic and genomic characterization uncovers novel biology.</title>
        <authorList>
            <person name="Wiegand S."/>
            <person name="Jogler M."/>
            <person name="Boedeker C."/>
            <person name="Pinto D."/>
            <person name="Vollmers J."/>
            <person name="Rivas-Marin E."/>
            <person name="Kohn T."/>
            <person name="Peeters S.H."/>
            <person name="Heuer A."/>
            <person name="Rast P."/>
            <person name="Oberbeckmann S."/>
            <person name="Bunk B."/>
            <person name="Jeske O."/>
            <person name="Meyerdierks A."/>
            <person name="Storesund J.E."/>
            <person name="Kallscheuer N."/>
            <person name="Luecker S."/>
            <person name="Lage O.M."/>
            <person name="Pohl T."/>
            <person name="Merkel B.J."/>
            <person name="Hornburger P."/>
            <person name="Mueller R.-W."/>
            <person name="Bruemmer F."/>
            <person name="Labrenz M."/>
            <person name="Spormann A.M."/>
            <person name="Op den Camp H."/>
            <person name="Overmann J."/>
            <person name="Amann R."/>
            <person name="Jetten M.S.M."/>
            <person name="Mascher T."/>
            <person name="Medema M.H."/>
            <person name="Devos D.P."/>
            <person name="Kaster A.-K."/>
            <person name="Ovreas L."/>
            <person name="Rohde M."/>
            <person name="Galperin M.Y."/>
            <person name="Jogler C."/>
        </authorList>
    </citation>
    <scope>NUCLEOTIDE SEQUENCE [LARGE SCALE GENOMIC DNA]</scope>
    <source>
        <strain evidence="3 4">FF011L</strain>
    </source>
</reference>
<keyword evidence="4" id="KW-1185">Reference proteome</keyword>
<feature type="transmembrane region" description="Helical" evidence="2">
    <location>
        <begin position="32"/>
        <end position="50"/>
    </location>
</feature>
<name>A0A517MM38_9BACT</name>
<dbReference type="GO" id="GO:1990281">
    <property type="term" value="C:efflux pump complex"/>
    <property type="evidence" value="ECO:0007669"/>
    <property type="project" value="TreeGrafter"/>
</dbReference>
<accession>A0A517MM38</accession>
<dbReference type="AlphaFoldDB" id="A0A517MM38"/>
<keyword evidence="1" id="KW-0175">Coiled coil</keyword>
<keyword evidence="2" id="KW-1133">Transmembrane helix</keyword>
<dbReference type="Gene3D" id="2.40.50.100">
    <property type="match status" value="1"/>
</dbReference>
<gene>
    <name evidence="3" type="ORF">FF011L_47570</name>
</gene>
<protein>
    <submittedName>
        <fullName evidence="3">HlyD family secretion protein</fullName>
    </submittedName>
</protein>
<dbReference type="GO" id="GO:0015562">
    <property type="term" value="F:efflux transmembrane transporter activity"/>
    <property type="evidence" value="ECO:0007669"/>
    <property type="project" value="TreeGrafter"/>
</dbReference>
<dbReference type="SUPFAM" id="SSF111369">
    <property type="entry name" value="HlyD-like secretion proteins"/>
    <property type="match status" value="1"/>
</dbReference>
<keyword evidence="2" id="KW-0812">Transmembrane</keyword>
<dbReference type="EMBL" id="CP036262">
    <property type="protein sequence ID" value="QDS95955.1"/>
    <property type="molecule type" value="Genomic_DNA"/>
</dbReference>
<sequence>MNDNSVDISQLALDRTVPDSAPSRGRKWGLRYGIPLAILAGFLILLGAAAGKQWMPRQEVTVLPVLVKRGEVQQTGTPLFQAPGWIEPRPIASSVAALAPGVIDELLVVEGELIEKNQPIARLISIDSELAVEQAEAKKAIREGELARAKAERDAAKIRLHRPAHLQADVADAESQLAKAKTELAKLPFLIAAAEGDLQYAEKTWEGRRDAEGAIAGRLVQQAANAYATAQAIRDELLQREPYLQREIQALENKLKAARERLTLLVEEKRQLEEAEAKVSTSAALLRESVLLLRQANLAMDRSVVRAPMNGRVLRLIASPGSRVMGMDANAGQNSSTVIEMYDPNRLQVRADVRLEDVPMVTRGQGVEVKTASSAAVILGRVLQVTSTASVQKNTLEVKVELLEPPENVRPEMLVTATFLAPESPGGDQGSAEIERLFVPESLLAARDADNGFWVVDEKDQAAFRTVESGQTGADGLMEVVSGLRLTDKLIVSGRDGLKPGMPLTVLGEDRALGFK</sequence>
<dbReference type="PANTHER" id="PTHR30469:SF33">
    <property type="entry name" value="SLR1207 PROTEIN"/>
    <property type="match status" value="1"/>
</dbReference>
<evidence type="ECO:0000256" key="2">
    <source>
        <dbReference type="SAM" id="Phobius"/>
    </source>
</evidence>
<evidence type="ECO:0000256" key="1">
    <source>
        <dbReference type="SAM" id="Coils"/>
    </source>
</evidence>
<evidence type="ECO:0000313" key="3">
    <source>
        <dbReference type="EMBL" id="QDS95955.1"/>
    </source>
</evidence>
<proteinExistence type="predicted"/>
<dbReference type="KEGG" id="rml:FF011L_47570"/>
<dbReference type="PANTHER" id="PTHR30469">
    <property type="entry name" value="MULTIDRUG RESISTANCE PROTEIN MDTA"/>
    <property type="match status" value="1"/>
</dbReference>
<feature type="coiled-coil region" evidence="1">
    <location>
        <begin position="234"/>
        <end position="285"/>
    </location>
</feature>
<organism evidence="3 4">
    <name type="scientific">Roseimaritima multifibrata</name>
    <dbReference type="NCBI Taxonomy" id="1930274"/>
    <lineage>
        <taxon>Bacteria</taxon>
        <taxon>Pseudomonadati</taxon>
        <taxon>Planctomycetota</taxon>
        <taxon>Planctomycetia</taxon>
        <taxon>Pirellulales</taxon>
        <taxon>Pirellulaceae</taxon>
        <taxon>Roseimaritima</taxon>
    </lineage>
</organism>